<dbReference type="EC" id="2.1.2.2" evidence="2"/>
<dbReference type="HAMAP" id="MF_01930">
    <property type="entry name" value="PurN"/>
    <property type="match status" value="1"/>
</dbReference>
<dbReference type="OrthoDB" id="5575075at2759"/>
<dbReference type="EMBL" id="KZ819636">
    <property type="protein sequence ID" value="PWN90186.1"/>
    <property type="molecule type" value="Genomic_DNA"/>
</dbReference>
<dbReference type="FunCoup" id="A0A316YM94">
    <property type="interactions" value="269"/>
</dbReference>
<evidence type="ECO:0000313" key="7">
    <source>
        <dbReference type="Proteomes" id="UP000245768"/>
    </source>
</evidence>
<dbReference type="GeneID" id="37043513"/>
<sequence length="235" mass="25196">MASERRIVVLISGSGSNLQALLDAVSDGRLGQARITQVISNRKAAFGLERARKAGVPTAVLSMKTWLGRNAGKTREDYDEVLAGAVLAGASGRSQEWLDAQGAQGQQLVQQDTAAPTKPDLVVLAGFMHIVSPRFLQVVGNTPCINLHPALPGAFDGIEAIKRAHDAFQEGKLKDGKTGVMVHEVVAEVDRGRPIVVQEVECIEGQSLEDLEGRIHEVEHRIIVEAAGKILSERS</sequence>
<evidence type="ECO:0000259" key="5">
    <source>
        <dbReference type="Pfam" id="PF00551"/>
    </source>
</evidence>
<dbReference type="Pfam" id="PF00551">
    <property type="entry name" value="Formyl_trans_N"/>
    <property type="match status" value="1"/>
</dbReference>
<dbReference type="GO" id="GO:0004644">
    <property type="term" value="F:phosphoribosylglycinamide formyltransferase activity"/>
    <property type="evidence" value="ECO:0007669"/>
    <property type="project" value="UniProtKB-EC"/>
</dbReference>
<protein>
    <recommendedName>
        <fullName evidence="2">phosphoribosylglycinamide formyltransferase 1</fullName>
        <ecNumber evidence="2">2.1.2.2</ecNumber>
    </recommendedName>
</protein>
<proteinExistence type="inferred from homology"/>
<accession>A0A316YM94</accession>
<keyword evidence="7" id="KW-1185">Reference proteome</keyword>
<dbReference type="PANTHER" id="PTHR43369">
    <property type="entry name" value="PHOSPHORIBOSYLGLYCINAMIDE FORMYLTRANSFERASE"/>
    <property type="match status" value="1"/>
</dbReference>
<keyword evidence="3 6" id="KW-0808">Transferase</keyword>
<dbReference type="CDD" id="cd08645">
    <property type="entry name" value="FMT_core_GART"/>
    <property type="match status" value="1"/>
</dbReference>
<dbReference type="GO" id="GO:0005737">
    <property type="term" value="C:cytoplasm"/>
    <property type="evidence" value="ECO:0007669"/>
    <property type="project" value="TreeGrafter"/>
</dbReference>
<evidence type="ECO:0000256" key="4">
    <source>
        <dbReference type="ARBA" id="ARBA00022755"/>
    </source>
</evidence>
<organism evidence="6 7">
    <name type="scientific">Acaromyces ingoldii</name>
    <dbReference type="NCBI Taxonomy" id="215250"/>
    <lineage>
        <taxon>Eukaryota</taxon>
        <taxon>Fungi</taxon>
        <taxon>Dikarya</taxon>
        <taxon>Basidiomycota</taxon>
        <taxon>Ustilaginomycotina</taxon>
        <taxon>Exobasidiomycetes</taxon>
        <taxon>Exobasidiales</taxon>
        <taxon>Cryptobasidiaceae</taxon>
        <taxon>Acaromyces</taxon>
    </lineage>
</organism>
<dbReference type="STRING" id="215250.A0A316YM94"/>
<name>A0A316YM94_9BASI</name>
<dbReference type="InterPro" id="IPR002376">
    <property type="entry name" value="Formyl_transf_N"/>
</dbReference>
<dbReference type="InParanoid" id="A0A316YM94"/>
<dbReference type="RefSeq" id="XP_025377384.1">
    <property type="nucleotide sequence ID" value="XM_025521597.1"/>
</dbReference>
<dbReference type="GO" id="GO:0006189">
    <property type="term" value="P:'de novo' IMP biosynthetic process"/>
    <property type="evidence" value="ECO:0007669"/>
    <property type="project" value="InterPro"/>
</dbReference>
<dbReference type="AlphaFoldDB" id="A0A316YM94"/>
<evidence type="ECO:0000256" key="3">
    <source>
        <dbReference type="ARBA" id="ARBA00022679"/>
    </source>
</evidence>
<dbReference type="InterPro" id="IPR036477">
    <property type="entry name" value="Formyl_transf_N_sf"/>
</dbReference>
<gene>
    <name evidence="6" type="ORF">FA10DRAFT_266675</name>
</gene>
<reference evidence="6 7" key="1">
    <citation type="journal article" date="2018" name="Mol. Biol. Evol.">
        <title>Broad Genomic Sampling Reveals a Smut Pathogenic Ancestry of the Fungal Clade Ustilaginomycotina.</title>
        <authorList>
            <person name="Kijpornyongpan T."/>
            <person name="Mondo S.J."/>
            <person name="Barry K."/>
            <person name="Sandor L."/>
            <person name="Lee J."/>
            <person name="Lipzen A."/>
            <person name="Pangilinan J."/>
            <person name="LaButti K."/>
            <person name="Hainaut M."/>
            <person name="Henrissat B."/>
            <person name="Grigoriev I.V."/>
            <person name="Spatafora J.W."/>
            <person name="Aime M.C."/>
        </authorList>
    </citation>
    <scope>NUCLEOTIDE SEQUENCE [LARGE SCALE GENOMIC DNA]</scope>
    <source>
        <strain evidence="6 7">MCA 4198</strain>
    </source>
</reference>
<feature type="domain" description="Formyl transferase N-terminal" evidence="5">
    <location>
        <begin position="6"/>
        <end position="226"/>
    </location>
</feature>
<evidence type="ECO:0000313" key="6">
    <source>
        <dbReference type="EMBL" id="PWN90186.1"/>
    </source>
</evidence>
<dbReference type="NCBIfam" id="TIGR00639">
    <property type="entry name" value="PurN"/>
    <property type="match status" value="1"/>
</dbReference>
<dbReference type="SUPFAM" id="SSF53328">
    <property type="entry name" value="Formyltransferase"/>
    <property type="match status" value="1"/>
</dbReference>
<keyword evidence="4" id="KW-0658">Purine biosynthesis</keyword>
<evidence type="ECO:0000256" key="1">
    <source>
        <dbReference type="ARBA" id="ARBA00005054"/>
    </source>
</evidence>
<dbReference type="Gene3D" id="3.40.50.170">
    <property type="entry name" value="Formyl transferase, N-terminal domain"/>
    <property type="match status" value="1"/>
</dbReference>
<comment type="pathway">
    <text evidence="1">Purine metabolism; IMP biosynthesis via de novo pathway; N(2)-formyl-N(1)-(5-phospho-D-ribosyl)glycinamide from N(1)-(5-phospho-D-ribosyl)glycinamide (10-formyl THF route): step 1/1.</text>
</comment>
<evidence type="ECO:0000256" key="2">
    <source>
        <dbReference type="ARBA" id="ARBA00012254"/>
    </source>
</evidence>
<dbReference type="PANTHER" id="PTHR43369:SF2">
    <property type="entry name" value="PHOSPHORIBOSYLGLYCINAMIDE FORMYLTRANSFERASE"/>
    <property type="match status" value="1"/>
</dbReference>
<dbReference type="Proteomes" id="UP000245768">
    <property type="component" value="Unassembled WGS sequence"/>
</dbReference>
<dbReference type="InterPro" id="IPR004607">
    <property type="entry name" value="GART"/>
</dbReference>